<dbReference type="AlphaFoldDB" id="A0A4V3RXX6"/>
<gene>
    <name evidence="1" type="ORF">E5163_10220</name>
</gene>
<accession>A0A4V3RXX6</accession>
<dbReference type="Pfam" id="PF13801">
    <property type="entry name" value="Metal_resist"/>
    <property type="match status" value="1"/>
</dbReference>
<organism evidence="1 2">
    <name type="scientific">Marinicauda algicola</name>
    <dbReference type="NCBI Taxonomy" id="2029849"/>
    <lineage>
        <taxon>Bacteria</taxon>
        <taxon>Pseudomonadati</taxon>
        <taxon>Pseudomonadota</taxon>
        <taxon>Alphaproteobacteria</taxon>
        <taxon>Maricaulales</taxon>
        <taxon>Maricaulaceae</taxon>
        <taxon>Marinicauda</taxon>
    </lineage>
</organism>
<evidence type="ECO:0000313" key="2">
    <source>
        <dbReference type="Proteomes" id="UP000308054"/>
    </source>
</evidence>
<proteinExistence type="predicted"/>
<sequence>MIRSGLLAAILGLAGGLLGVWIGIGLGSEAPAGESFHVLIHDELDLDPDQEARIEEIEARFASLRRAKETELAEAREAIGEALLRDKALSEDVMAATARYHDAMLALQLATLDHILEMRAELGPDQAAEFDSLLARAFDDQG</sequence>
<reference evidence="1 2" key="1">
    <citation type="journal article" date="2017" name="Int. J. Syst. Evol. Microbiol.">
        <title>Marinicauda algicola sp. nov., isolated from a marine red alga Rhodosorus marinus.</title>
        <authorList>
            <person name="Jeong S.E."/>
            <person name="Jeon S.H."/>
            <person name="Chun B.H."/>
            <person name="Kim D.W."/>
            <person name="Jeon C.O."/>
        </authorList>
    </citation>
    <scope>NUCLEOTIDE SEQUENCE [LARGE SCALE GENOMIC DNA]</scope>
    <source>
        <strain evidence="1 2">JCM 31718</strain>
    </source>
</reference>
<dbReference type="Proteomes" id="UP000308054">
    <property type="component" value="Unassembled WGS sequence"/>
</dbReference>
<dbReference type="OrthoDB" id="7450844at2"/>
<dbReference type="RefSeq" id="WP_135996044.1">
    <property type="nucleotide sequence ID" value="NZ_CP071057.1"/>
</dbReference>
<name>A0A4V3RXX6_9PROT</name>
<dbReference type="Gene3D" id="1.20.120.1490">
    <property type="match status" value="1"/>
</dbReference>
<keyword evidence="2" id="KW-1185">Reference proteome</keyword>
<comment type="caution">
    <text evidence="1">The sequence shown here is derived from an EMBL/GenBank/DDBJ whole genome shotgun (WGS) entry which is preliminary data.</text>
</comment>
<dbReference type="InterPro" id="IPR025961">
    <property type="entry name" value="Metal_resist"/>
</dbReference>
<protein>
    <submittedName>
        <fullName evidence="1">Periplasmic heavy metal sensor</fullName>
    </submittedName>
</protein>
<dbReference type="EMBL" id="SRXW01000003">
    <property type="protein sequence ID" value="TGY88199.1"/>
    <property type="molecule type" value="Genomic_DNA"/>
</dbReference>
<evidence type="ECO:0000313" key="1">
    <source>
        <dbReference type="EMBL" id="TGY88199.1"/>
    </source>
</evidence>